<evidence type="ECO:0000256" key="1">
    <source>
        <dbReference type="ARBA" id="ARBA00009437"/>
    </source>
</evidence>
<dbReference type="GO" id="GO:0003677">
    <property type="term" value="F:DNA binding"/>
    <property type="evidence" value="ECO:0007669"/>
    <property type="project" value="UniProtKB-KW"/>
</dbReference>
<feature type="domain" description="HTH lysR-type" evidence="5">
    <location>
        <begin position="1"/>
        <end position="58"/>
    </location>
</feature>
<gene>
    <name evidence="6" type="ORF">FEF27_00835</name>
</gene>
<protein>
    <submittedName>
        <fullName evidence="6">LysR family transcriptional regulator</fullName>
    </submittedName>
</protein>
<dbReference type="PANTHER" id="PTHR30346:SF0">
    <property type="entry name" value="HCA OPERON TRANSCRIPTIONAL ACTIVATOR HCAR"/>
    <property type="match status" value="1"/>
</dbReference>
<proteinExistence type="inferred from homology"/>
<sequence>MDIRLLRYFVTVVEAGTVSSAAQRLHMTQPSLSRQVRQLERELNLTLFLRHSGRLHLTTEGREFLTTAQDLLQRHHQAAQYAAQLAQGRLARVSLAAPTTTLTDVVAPFVATFRSQDPVPSVSEIAIDSAAHHVLSSYDMVIAPVRWPASAHAPHLVNLPVWAYVPPGHRWAGRQQVELAELVGETLILPTMRFKARRVFDSALEHAQLGPVTTLETRHSQVAQALAAAGRGVAVLTDDVRYGLHPLQIHHRGQPLQIDLYAGWRAGHHAHQALEQLAQRLRDFCLSRYPPKRNRSAK</sequence>
<comment type="caution">
    <text evidence="6">The sequence shown here is derived from an EMBL/GenBank/DDBJ whole genome shotgun (WGS) entry which is preliminary data.</text>
</comment>
<dbReference type="Pfam" id="PF03466">
    <property type="entry name" value="LysR_substrate"/>
    <property type="match status" value="1"/>
</dbReference>
<dbReference type="GO" id="GO:0032993">
    <property type="term" value="C:protein-DNA complex"/>
    <property type="evidence" value="ECO:0007669"/>
    <property type="project" value="TreeGrafter"/>
</dbReference>
<dbReference type="SUPFAM" id="SSF53850">
    <property type="entry name" value="Periplasmic binding protein-like II"/>
    <property type="match status" value="1"/>
</dbReference>
<keyword evidence="2" id="KW-0805">Transcription regulation</keyword>
<evidence type="ECO:0000256" key="4">
    <source>
        <dbReference type="ARBA" id="ARBA00023163"/>
    </source>
</evidence>
<dbReference type="Pfam" id="PF00126">
    <property type="entry name" value="HTH_1"/>
    <property type="match status" value="1"/>
</dbReference>
<dbReference type="InterPro" id="IPR000847">
    <property type="entry name" value="LysR_HTH_N"/>
</dbReference>
<dbReference type="Proteomes" id="UP000306544">
    <property type="component" value="Unassembled WGS sequence"/>
</dbReference>
<keyword evidence="3" id="KW-0238">DNA-binding</keyword>
<evidence type="ECO:0000313" key="7">
    <source>
        <dbReference type="Proteomes" id="UP000306544"/>
    </source>
</evidence>
<evidence type="ECO:0000256" key="3">
    <source>
        <dbReference type="ARBA" id="ARBA00023125"/>
    </source>
</evidence>
<dbReference type="SUPFAM" id="SSF46785">
    <property type="entry name" value="Winged helix' DNA-binding domain"/>
    <property type="match status" value="1"/>
</dbReference>
<dbReference type="InterPro" id="IPR036388">
    <property type="entry name" value="WH-like_DNA-bd_sf"/>
</dbReference>
<keyword evidence="4" id="KW-0804">Transcription</keyword>
<evidence type="ECO:0000313" key="6">
    <source>
        <dbReference type="EMBL" id="TLP79964.1"/>
    </source>
</evidence>
<dbReference type="PROSITE" id="PS50931">
    <property type="entry name" value="HTH_LYSR"/>
    <property type="match status" value="1"/>
</dbReference>
<comment type="similarity">
    <text evidence="1">Belongs to the LysR transcriptional regulatory family.</text>
</comment>
<evidence type="ECO:0000259" key="5">
    <source>
        <dbReference type="PROSITE" id="PS50931"/>
    </source>
</evidence>
<reference evidence="6 7" key="1">
    <citation type="submission" date="2019-05" db="EMBL/GenBank/DDBJ databases">
        <title>Nesterenkonia sp. GY239, isolated from the Southern Atlantic Ocean.</title>
        <authorList>
            <person name="Zhang G."/>
        </authorList>
    </citation>
    <scope>NUCLEOTIDE SEQUENCE [LARGE SCALE GENOMIC DNA]</scope>
    <source>
        <strain evidence="6 7">GY239</strain>
    </source>
</reference>
<dbReference type="InterPro" id="IPR005119">
    <property type="entry name" value="LysR_subst-bd"/>
</dbReference>
<dbReference type="CDD" id="cd05466">
    <property type="entry name" value="PBP2_LTTR_substrate"/>
    <property type="match status" value="1"/>
</dbReference>
<accession>A0A5R9APM5</accession>
<dbReference type="InterPro" id="IPR036390">
    <property type="entry name" value="WH_DNA-bd_sf"/>
</dbReference>
<name>A0A5R9APM5_9MICC</name>
<dbReference type="PRINTS" id="PR00039">
    <property type="entry name" value="HTHLYSR"/>
</dbReference>
<dbReference type="AlphaFoldDB" id="A0A5R9APM5"/>
<evidence type="ECO:0000256" key="2">
    <source>
        <dbReference type="ARBA" id="ARBA00023015"/>
    </source>
</evidence>
<dbReference type="OrthoDB" id="3181812at2"/>
<organism evidence="6 7">
    <name type="scientific">Nesterenkonia sphaerica</name>
    <dbReference type="NCBI Taxonomy" id="1804988"/>
    <lineage>
        <taxon>Bacteria</taxon>
        <taxon>Bacillati</taxon>
        <taxon>Actinomycetota</taxon>
        <taxon>Actinomycetes</taxon>
        <taxon>Micrococcales</taxon>
        <taxon>Micrococcaceae</taxon>
        <taxon>Nesterenkonia</taxon>
    </lineage>
</organism>
<dbReference type="Gene3D" id="3.40.190.290">
    <property type="match status" value="1"/>
</dbReference>
<dbReference type="Gene3D" id="1.10.10.10">
    <property type="entry name" value="Winged helix-like DNA-binding domain superfamily/Winged helix DNA-binding domain"/>
    <property type="match status" value="1"/>
</dbReference>
<dbReference type="FunFam" id="1.10.10.10:FF:000001">
    <property type="entry name" value="LysR family transcriptional regulator"/>
    <property type="match status" value="1"/>
</dbReference>
<keyword evidence="7" id="KW-1185">Reference proteome</keyword>
<dbReference type="RefSeq" id="WP_138168926.1">
    <property type="nucleotide sequence ID" value="NZ_VAWA01000001.1"/>
</dbReference>
<dbReference type="PANTHER" id="PTHR30346">
    <property type="entry name" value="TRANSCRIPTIONAL DUAL REGULATOR HCAR-RELATED"/>
    <property type="match status" value="1"/>
</dbReference>
<dbReference type="GO" id="GO:0003700">
    <property type="term" value="F:DNA-binding transcription factor activity"/>
    <property type="evidence" value="ECO:0007669"/>
    <property type="project" value="InterPro"/>
</dbReference>
<dbReference type="EMBL" id="VAWA01000001">
    <property type="protein sequence ID" value="TLP79964.1"/>
    <property type="molecule type" value="Genomic_DNA"/>
</dbReference>